<evidence type="ECO:0000313" key="3">
    <source>
        <dbReference type="Proteomes" id="UP000092952"/>
    </source>
</evidence>
<keyword evidence="3" id="KW-1185">Reference proteome</keyword>
<dbReference type="SUPFAM" id="SSF88723">
    <property type="entry name" value="PIN domain-like"/>
    <property type="match status" value="1"/>
</dbReference>
<dbReference type="PANTHER" id="PTHR34610">
    <property type="entry name" value="SSL7007 PROTEIN"/>
    <property type="match status" value="1"/>
</dbReference>
<organism evidence="2 3">
    <name type="scientific">Immundisolibacter cernigliae</name>
    <dbReference type="NCBI Taxonomy" id="1810504"/>
    <lineage>
        <taxon>Bacteria</taxon>
        <taxon>Pseudomonadati</taxon>
        <taxon>Pseudomonadota</taxon>
        <taxon>Gammaproteobacteria</taxon>
        <taxon>Immundisolibacterales</taxon>
        <taxon>Immundisolibacteraceae</taxon>
        <taxon>Immundisolibacter</taxon>
    </lineage>
</organism>
<dbReference type="InterPro" id="IPR002716">
    <property type="entry name" value="PIN_dom"/>
</dbReference>
<reference evidence="3" key="1">
    <citation type="submission" date="2016-03" db="EMBL/GenBank/DDBJ databases">
        <title>Complete genome sequence of Solimmundus cernigliae, representing a novel lineage of polycyclic aromatic hydrocarbon degraders within the Gammaproteobacteria.</title>
        <authorList>
            <person name="Singleton D.R."/>
            <person name="Dickey A.N."/>
            <person name="Scholl E.H."/>
            <person name="Wright F.A."/>
            <person name="Aitken M.D."/>
        </authorList>
    </citation>
    <scope>NUCLEOTIDE SEQUENCE [LARGE SCALE GENOMIC DNA]</scope>
    <source>
        <strain evidence="3">TR3.2</strain>
    </source>
</reference>
<accession>A0A1B1YRQ5</accession>
<name>A0A1B1YRQ5_9GAMM</name>
<dbReference type="Pfam" id="PF13470">
    <property type="entry name" value="PIN_3"/>
    <property type="match status" value="1"/>
</dbReference>
<protein>
    <submittedName>
        <fullName evidence="2">Putative toxin-antitoxin system toxin component, PIN family</fullName>
    </submittedName>
</protein>
<dbReference type="Proteomes" id="UP000092952">
    <property type="component" value="Chromosome"/>
</dbReference>
<dbReference type="STRING" id="1810504.PG2T_04225"/>
<gene>
    <name evidence="2" type="ORF">PG2T_04225</name>
</gene>
<dbReference type="KEGG" id="gbi:PG2T_04225"/>
<dbReference type="OrthoDB" id="9802272at2"/>
<dbReference type="PANTHER" id="PTHR34610:SF4">
    <property type="entry name" value="SLL8027 PROTEIN"/>
    <property type="match status" value="1"/>
</dbReference>
<feature type="domain" description="PIN" evidence="1">
    <location>
        <begin position="5"/>
        <end position="118"/>
    </location>
</feature>
<dbReference type="InterPro" id="IPR029060">
    <property type="entry name" value="PIN-like_dom_sf"/>
</dbReference>
<evidence type="ECO:0000313" key="2">
    <source>
        <dbReference type="EMBL" id="ANX03474.1"/>
    </source>
</evidence>
<evidence type="ECO:0000259" key="1">
    <source>
        <dbReference type="SMART" id="SM00670"/>
    </source>
</evidence>
<dbReference type="InterPro" id="IPR002850">
    <property type="entry name" value="PIN_toxin-like"/>
</dbReference>
<dbReference type="InParanoid" id="A0A1B1YRQ5"/>
<dbReference type="SMART" id="SM00670">
    <property type="entry name" value="PINc"/>
    <property type="match status" value="1"/>
</dbReference>
<dbReference type="EMBL" id="CP014671">
    <property type="protein sequence ID" value="ANX03474.1"/>
    <property type="molecule type" value="Genomic_DNA"/>
</dbReference>
<dbReference type="NCBIfam" id="TIGR00305">
    <property type="entry name" value="putative toxin-antitoxin system toxin component, PIN family"/>
    <property type="match status" value="1"/>
</dbReference>
<dbReference type="Gene3D" id="3.40.50.1010">
    <property type="entry name" value="5'-nuclease"/>
    <property type="match status" value="1"/>
</dbReference>
<dbReference type="RefSeq" id="WP_068802970.1">
    <property type="nucleotide sequence ID" value="NZ_CP014671.1"/>
</dbReference>
<sequence>MKARTRVVVDTNVLLSRLLVPSSVPAQAVRRTVDQGQILASEATLEELADVLSRPKFDRYLTVSERQQFLRLFMRIAQWVPILHPVQACRDPRDDKFLALAVNGEAGVIITADQDLLVLDPFRDVRILEPAAYLAQTG</sequence>
<dbReference type="AlphaFoldDB" id="A0A1B1YRQ5"/>
<proteinExistence type="predicted"/>